<dbReference type="SUPFAM" id="SSF54427">
    <property type="entry name" value="NTF2-like"/>
    <property type="match status" value="1"/>
</dbReference>
<name>A0A7I7KSR4_9MYCO</name>
<evidence type="ECO:0000313" key="2">
    <source>
        <dbReference type="EMBL" id="BBX44641.1"/>
    </source>
</evidence>
<evidence type="ECO:0000313" key="3">
    <source>
        <dbReference type="Proteomes" id="UP000465866"/>
    </source>
</evidence>
<dbReference type="KEGG" id="mcoo:MCOO_06560"/>
<dbReference type="Proteomes" id="UP000465866">
    <property type="component" value="Chromosome"/>
</dbReference>
<dbReference type="AlphaFoldDB" id="A0A7I7KSR4"/>
<reference evidence="2 3" key="1">
    <citation type="journal article" date="2019" name="Emerg. Microbes Infect.">
        <title>Comprehensive subspecies identification of 175 nontuberculous mycobacteria species based on 7547 genomic profiles.</title>
        <authorList>
            <person name="Matsumoto Y."/>
            <person name="Kinjo T."/>
            <person name="Motooka D."/>
            <person name="Nabeya D."/>
            <person name="Jung N."/>
            <person name="Uechi K."/>
            <person name="Horii T."/>
            <person name="Iida T."/>
            <person name="Fujita J."/>
            <person name="Nakamura S."/>
        </authorList>
    </citation>
    <scope>NUCLEOTIDE SEQUENCE [LARGE SCALE GENOMIC DNA]</scope>
    <source>
        <strain evidence="2 3">JCM 12404</strain>
    </source>
</reference>
<dbReference type="RefSeq" id="WP_163775062.1">
    <property type="nucleotide sequence ID" value="NZ_AP022569.1"/>
</dbReference>
<keyword evidence="3" id="KW-1185">Reference proteome</keyword>
<dbReference type="EMBL" id="AP022569">
    <property type="protein sequence ID" value="BBX44641.1"/>
    <property type="molecule type" value="Genomic_DNA"/>
</dbReference>
<proteinExistence type="predicted"/>
<accession>A0A7I7KSR4</accession>
<feature type="domain" description="SnoaL-like" evidence="1">
    <location>
        <begin position="15"/>
        <end position="141"/>
    </location>
</feature>
<dbReference type="InterPro" id="IPR032710">
    <property type="entry name" value="NTF2-like_dom_sf"/>
</dbReference>
<gene>
    <name evidence="2" type="ORF">MCOO_06560</name>
</gene>
<organism evidence="2 3">
    <name type="scientific">Mycobacterium cookii</name>
    <dbReference type="NCBI Taxonomy" id="1775"/>
    <lineage>
        <taxon>Bacteria</taxon>
        <taxon>Bacillati</taxon>
        <taxon>Actinomycetota</taxon>
        <taxon>Actinomycetes</taxon>
        <taxon>Mycobacteriales</taxon>
        <taxon>Mycobacteriaceae</taxon>
        <taxon>Mycobacterium</taxon>
    </lineage>
</organism>
<dbReference type="InterPro" id="IPR037401">
    <property type="entry name" value="SnoaL-like"/>
</dbReference>
<sequence>MTVEERIAALEQRLRRAEDELAIGRLLASYGPLVDAGDADAVADLWAPDGEYDVEGWHMQSRADVADMVRSPAHQGLIGGGSAHFLGPVCVDVDGDDAVAVCESILVRRNDDGDGYRVWRAGANHIVLRRTADGWRIVKRTTRVLNGSAEARDLLAAGVHGRSV</sequence>
<protein>
    <recommendedName>
        <fullName evidence="1">SnoaL-like domain-containing protein</fullName>
    </recommendedName>
</protein>
<evidence type="ECO:0000259" key="1">
    <source>
        <dbReference type="Pfam" id="PF13577"/>
    </source>
</evidence>
<dbReference type="Pfam" id="PF13577">
    <property type="entry name" value="SnoaL_4"/>
    <property type="match status" value="1"/>
</dbReference>
<dbReference type="Gene3D" id="3.10.450.50">
    <property type="match status" value="1"/>
</dbReference>